<dbReference type="AlphaFoldDB" id="A0A1Y2LVG8"/>
<dbReference type="Proteomes" id="UP000193240">
    <property type="component" value="Unassembled WGS sequence"/>
</dbReference>
<feature type="compositionally biased region" description="Basic and acidic residues" evidence="1">
    <location>
        <begin position="254"/>
        <end position="304"/>
    </location>
</feature>
<feature type="compositionally biased region" description="Polar residues" evidence="1">
    <location>
        <begin position="552"/>
        <end position="564"/>
    </location>
</feature>
<evidence type="ECO:0000256" key="1">
    <source>
        <dbReference type="SAM" id="MobiDB-lite"/>
    </source>
</evidence>
<dbReference type="InParanoid" id="A0A1Y2LVG8"/>
<sequence length="586" mass="65135">MCRVDERVYVRADGHRSVFQENFMCEKGKQLRRICPDAKVRRTEYPDPTSSPIASSPITPNGPLYHARPRRPSTSSRPSTKDGPVASLKPEIHIEFSAKKGIQITTGKTKRSSGGSSSAYESPSSEASHTVRTGYPDISPPPLSRGGLRPSSGPYRNLSSDESHSGSSHVAHTYHTSDGYDTPSLATGTTSTSSGGRPIIHNGPRHAPSPIDSTRGTAGSPSSSYRTAEVTPSSLYDEDSDRTRSTTSYAPEITGREADRQQRREQKKKQQEALDREIAANLIREENSKHVRFENDRANHKAQERAQNIFAAQEQRRAEDRERLRQQAAREREAQAAKEAAAKEAASRRSKPPTTAPKPTRRNSVRMSSAEAAKQAQLVEAEQYQMQQERIKTEALEREERAAERAAQQPPTFPHSQPPTLQQLQQDREYYNPRGTTRAPQPTAPPPQPPIIRRPSQSNQPRPDLNRRPSTREPSGAAQQPRPSRGKPPISYDRYNTNPARGGELPSARTERRPSSSHANNPFAPAVDPWDQRSVRDALPSARGPQVGHNFPPQQATQRMQQAVYSDPFSSSEEEEGGQGRYRTRR</sequence>
<proteinExistence type="predicted"/>
<feature type="compositionally biased region" description="Low complexity" evidence="1">
    <location>
        <begin position="99"/>
        <end position="128"/>
    </location>
</feature>
<feature type="compositionally biased region" description="Polar residues" evidence="1">
    <location>
        <begin position="211"/>
        <end position="234"/>
    </location>
</feature>
<evidence type="ECO:0000313" key="3">
    <source>
        <dbReference type="Proteomes" id="UP000193240"/>
    </source>
</evidence>
<organism evidence="2 3">
    <name type="scientific">Epicoccum nigrum</name>
    <name type="common">Soil fungus</name>
    <name type="synonym">Epicoccum purpurascens</name>
    <dbReference type="NCBI Taxonomy" id="105696"/>
    <lineage>
        <taxon>Eukaryota</taxon>
        <taxon>Fungi</taxon>
        <taxon>Dikarya</taxon>
        <taxon>Ascomycota</taxon>
        <taxon>Pezizomycotina</taxon>
        <taxon>Dothideomycetes</taxon>
        <taxon>Pleosporomycetidae</taxon>
        <taxon>Pleosporales</taxon>
        <taxon>Pleosporineae</taxon>
        <taxon>Didymellaceae</taxon>
        <taxon>Epicoccum</taxon>
    </lineage>
</organism>
<feature type="compositionally biased region" description="Low complexity" evidence="1">
    <location>
        <begin position="187"/>
        <end position="196"/>
    </location>
</feature>
<dbReference type="EMBL" id="KZ107848">
    <property type="protein sequence ID" value="OSS47592.1"/>
    <property type="molecule type" value="Genomic_DNA"/>
</dbReference>
<feature type="compositionally biased region" description="Pro residues" evidence="1">
    <location>
        <begin position="442"/>
        <end position="452"/>
    </location>
</feature>
<feature type="region of interest" description="Disordered" evidence="1">
    <location>
        <begin position="42"/>
        <end position="586"/>
    </location>
</feature>
<feature type="compositionally biased region" description="Basic and acidic residues" evidence="1">
    <location>
        <begin position="389"/>
        <end position="404"/>
    </location>
</feature>
<dbReference type="STRING" id="105696.A0A1Y2LVG8"/>
<gene>
    <name evidence="2" type="ORF">B5807_07396</name>
</gene>
<keyword evidence="3" id="KW-1185">Reference proteome</keyword>
<protein>
    <submittedName>
        <fullName evidence="2">Uncharacterized protein</fullName>
    </submittedName>
</protein>
<feature type="compositionally biased region" description="Basic and acidic residues" evidence="1">
    <location>
        <begin position="314"/>
        <end position="347"/>
    </location>
</feature>
<evidence type="ECO:0000313" key="2">
    <source>
        <dbReference type="EMBL" id="OSS47592.1"/>
    </source>
</evidence>
<reference evidence="2 3" key="1">
    <citation type="journal article" date="2017" name="Genome Announc.">
        <title>Genome sequence of the saprophytic ascomycete Epicoccum nigrum ICMP 19927 strain isolated from New Zealand.</title>
        <authorList>
            <person name="Fokin M."/>
            <person name="Fleetwood D."/>
            <person name="Weir B.S."/>
            <person name="Villas-Boas S.G."/>
        </authorList>
    </citation>
    <scope>NUCLEOTIDE SEQUENCE [LARGE SCALE GENOMIC DNA]</scope>
    <source>
        <strain evidence="2 3">ICMP 19927</strain>
    </source>
</reference>
<dbReference type="OMA" id="QDPWDLR"/>
<accession>A0A1Y2LVG8</accession>
<feature type="compositionally biased region" description="Low complexity" evidence="1">
    <location>
        <begin position="48"/>
        <end position="59"/>
    </location>
</feature>
<name>A0A1Y2LVG8_EPING</name>